<comment type="caution">
    <text evidence="10">The sequence shown here is derived from an EMBL/GenBank/DDBJ whole genome shotgun (WGS) entry which is preliminary data.</text>
</comment>
<dbReference type="InterPro" id="IPR036156">
    <property type="entry name" value="Beta-gal/glucu_dom_sf"/>
</dbReference>
<evidence type="ECO:0000313" key="11">
    <source>
        <dbReference type="Proteomes" id="UP001296943"/>
    </source>
</evidence>
<dbReference type="EMBL" id="JAFBDR010000003">
    <property type="protein sequence ID" value="MBM7570408.1"/>
    <property type="molecule type" value="Genomic_DNA"/>
</dbReference>
<dbReference type="PROSITE" id="PS00719">
    <property type="entry name" value="GLYCOSYL_HYDROL_F2_1"/>
    <property type="match status" value="1"/>
</dbReference>
<dbReference type="InterPro" id="IPR017853">
    <property type="entry name" value="GH"/>
</dbReference>
<dbReference type="Pfam" id="PF02836">
    <property type="entry name" value="Glyco_hydro_2_C"/>
    <property type="match status" value="1"/>
</dbReference>
<comment type="catalytic activity">
    <reaction evidence="1 8">
        <text>Hydrolysis of terminal non-reducing beta-D-galactose residues in beta-D-galactosides.</text>
        <dbReference type="EC" id="3.2.1.23"/>
    </reaction>
</comment>
<dbReference type="SUPFAM" id="SSF49785">
    <property type="entry name" value="Galactose-binding domain-like"/>
    <property type="match status" value="1"/>
</dbReference>
<comment type="similarity">
    <text evidence="2 8">Belongs to the glycosyl hydrolase 2 family.</text>
</comment>
<reference evidence="10 11" key="1">
    <citation type="submission" date="2021-01" db="EMBL/GenBank/DDBJ databases">
        <title>Genomic Encyclopedia of Type Strains, Phase IV (KMG-IV): sequencing the most valuable type-strain genomes for metagenomic binning, comparative biology and taxonomic classification.</title>
        <authorList>
            <person name="Goeker M."/>
        </authorList>
    </citation>
    <scope>NUCLEOTIDE SEQUENCE [LARGE SCALE GENOMIC DNA]</scope>
    <source>
        <strain evidence="10 11">DSM 23711</strain>
    </source>
</reference>
<dbReference type="InterPro" id="IPR023230">
    <property type="entry name" value="Glyco_hydro_2_CS"/>
</dbReference>
<gene>
    <name evidence="10" type="ORF">JOC48_000886</name>
</gene>
<dbReference type="SUPFAM" id="SSF49303">
    <property type="entry name" value="beta-Galactosidase/glucuronidase domain"/>
    <property type="match status" value="2"/>
</dbReference>
<dbReference type="Proteomes" id="UP001296943">
    <property type="component" value="Unassembled WGS sequence"/>
</dbReference>
<dbReference type="Gene3D" id="2.70.98.10">
    <property type="match status" value="1"/>
</dbReference>
<dbReference type="GO" id="GO:0004565">
    <property type="term" value="F:beta-galactosidase activity"/>
    <property type="evidence" value="ECO:0007669"/>
    <property type="project" value="UniProtKB-EC"/>
</dbReference>
<evidence type="ECO:0000256" key="4">
    <source>
        <dbReference type="ARBA" id="ARBA00013303"/>
    </source>
</evidence>
<dbReference type="InterPro" id="IPR014718">
    <property type="entry name" value="GH-type_carb-bd"/>
</dbReference>
<evidence type="ECO:0000256" key="5">
    <source>
        <dbReference type="ARBA" id="ARBA00022801"/>
    </source>
</evidence>
<dbReference type="InterPro" id="IPR006101">
    <property type="entry name" value="Glyco_hydro_2"/>
</dbReference>
<name>A0ABS2MX95_9BACI</name>
<keyword evidence="11" id="KW-1185">Reference proteome</keyword>
<evidence type="ECO:0000259" key="9">
    <source>
        <dbReference type="SMART" id="SM01038"/>
    </source>
</evidence>
<dbReference type="Gene3D" id="3.20.20.80">
    <property type="entry name" value="Glycosidases"/>
    <property type="match status" value="1"/>
</dbReference>
<dbReference type="InterPro" id="IPR032312">
    <property type="entry name" value="LacZ_4"/>
</dbReference>
<feature type="domain" description="Beta galactosidase small chain/" evidence="9">
    <location>
        <begin position="746"/>
        <end position="1027"/>
    </location>
</feature>
<dbReference type="Gene3D" id="2.60.120.260">
    <property type="entry name" value="Galactose-binding domain-like"/>
    <property type="match status" value="1"/>
</dbReference>
<dbReference type="InterPro" id="IPR006104">
    <property type="entry name" value="Glyco_hydro_2_N"/>
</dbReference>
<dbReference type="RefSeq" id="WP_204497820.1">
    <property type="nucleotide sequence ID" value="NZ_JAFBDR010000003.1"/>
</dbReference>
<dbReference type="SMART" id="SM01038">
    <property type="entry name" value="Bgal_small_N"/>
    <property type="match status" value="1"/>
</dbReference>
<dbReference type="SUPFAM" id="SSF74650">
    <property type="entry name" value="Galactose mutarotase-like"/>
    <property type="match status" value="1"/>
</dbReference>
<organism evidence="10 11">
    <name type="scientific">Aquibacillus albus</name>
    <dbReference type="NCBI Taxonomy" id="1168171"/>
    <lineage>
        <taxon>Bacteria</taxon>
        <taxon>Bacillati</taxon>
        <taxon>Bacillota</taxon>
        <taxon>Bacilli</taxon>
        <taxon>Bacillales</taxon>
        <taxon>Bacillaceae</taxon>
        <taxon>Aquibacillus</taxon>
    </lineage>
</organism>
<dbReference type="Pfam" id="PF02929">
    <property type="entry name" value="Bgal_small_N"/>
    <property type="match status" value="1"/>
</dbReference>
<dbReference type="InterPro" id="IPR008979">
    <property type="entry name" value="Galactose-bd-like_sf"/>
</dbReference>
<dbReference type="InterPro" id="IPR023232">
    <property type="entry name" value="Glyco_hydro_2_AS"/>
</dbReference>
<evidence type="ECO:0000256" key="3">
    <source>
        <dbReference type="ARBA" id="ARBA00012756"/>
    </source>
</evidence>
<evidence type="ECO:0000313" key="10">
    <source>
        <dbReference type="EMBL" id="MBM7570408.1"/>
    </source>
</evidence>
<dbReference type="InterPro" id="IPR013783">
    <property type="entry name" value="Ig-like_fold"/>
</dbReference>
<dbReference type="Pfam" id="PF16353">
    <property type="entry name" value="LacZ_4"/>
    <property type="match status" value="1"/>
</dbReference>
<dbReference type="PANTHER" id="PTHR46323">
    <property type="entry name" value="BETA-GALACTOSIDASE"/>
    <property type="match status" value="1"/>
</dbReference>
<dbReference type="InterPro" id="IPR011013">
    <property type="entry name" value="Gal_mutarotase_sf_dom"/>
</dbReference>
<proteinExistence type="inferred from homology"/>
<sequence>MTVQDWQTQTVLQRNRLDDRAYFFSYSNHASALTYDRGQSDKFKLLNGTWKFNYTETPQEAESLGFNQVDDWDDIPVPSCWQMQGYGYPHYTNVQYPFPVEPPHVPTENPTGTYWREFYVSDEWLTEQLILRFEGVDSAFHLWINGQEVGYSQGSRIPAEFDITPYIQKGKNSIGVRVYQWSDGSYIEDQDMWWLSGIFRDVYLLAKPNVHIYDFFVKTNLDSNYEHATLQLDTIIKNTLSMNLNKYSLDIKLLDKQNNSIVEEKASIKEFDTKLSFSIPVKNPKKWTAETPYLYHLLLTLKNDRGDIVEIVPAKVGFRSIELKDGLILINGIPVKFKGVNRHDHHPDLGRTVPVDWMIEDMKLMKQHNINAVRTSHYPNDPRFYKLCDEFGLYVIDESDLECHGFVFVDNPHQLSDDKDWQAAYIDRISRMVERDKNHPSIIMWSLGNESGYGQNHDAMYQWAKEKDPTRLVHYEGECREILHHSNQKKPVEDPISSDVFTTMYTDINTMEELGKRTDLKKPHILCEYAHAMGNGPGAFQEYWDLFYTYDRLQGGFVWEWLDHGIRQFAEEGQEYFAYGGDFGEEIHDSNFVMDGLVMADHTPSPALDQYKKVIEPVVVKAIDLKNGELDISNRYDFLSLGHLQLHWSIVADNQIIHEGSQKMDAIPARDSRVISLPYTLPSSSSDTDYWLNVRFVTTTSTKWAPIGHEVAWTQFLLPVTAEQGVNKLTIQQHPIQLHETEMDLSIIGADFDITFDKISGTIKGWKYNNATVMESGPRLHLQRANIDNDRWNNTHTKPVSSKEMWQQYNLHLLQHRLQGFTVETIENKQKVEVTVKTRVAPPKYNWGIETTYVYTIYGSGDVEIQVEGHKVGNAPEVLPRIGLQLRLPKHQQHVTWYGRGPGEAYVDSKEATKFGIWSNSVDGLYTPYAFPQENGNRHQVSWASFTNTYGVGLLTVGKPTFDFSAHYYTTENLEQAEHPYELEKQDFITLNLDYKHHGLGSASCGPDVLEKYQLTDSEFEFSVRLKPYAKSEHSALSLSKTMLEQKSNVTNV</sequence>
<dbReference type="Gene3D" id="2.60.40.10">
    <property type="entry name" value="Immunoglobulins"/>
    <property type="match status" value="2"/>
</dbReference>
<dbReference type="EC" id="3.2.1.23" evidence="3 8"/>
<dbReference type="PROSITE" id="PS00608">
    <property type="entry name" value="GLYCOSYL_HYDROL_F2_2"/>
    <property type="match status" value="1"/>
</dbReference>
<accession>A0ABS2MX95</accession>
<dbReference type="Pfam" id="PF00703">
    <property type="entry name" value="Glyco_hydro_2"/>
    <property type="match status" value="1"/>
</dbReference>
<dbReference type="InterPro" id="IPR006103">
    <property type="entry name" value="Glyco_hydro_2_cat"/>
</dbReference>
<dbReference type="InterPro" id="IPR050347">
    <property type="entry name" value="Bact_Beta-galactosidase"/>
</dbReference>
<dbReference type="InterPro" id="IPR004199">
    <property type="entry name" value="B-gal_small/dom_5"/>
</dbReference>
<evidence type="ECO:0000256" key="8">
    <source>
        <dbReference type="RuleBase" id="RU361154"/>
    </source>
</evidence>
<dbReference type="PANTHER" id="PTHR46323:SF2">
    <property type="entry name" value="BETA-GALACTOSIDASE"/>
    <property type="match status" value="1"/>
</dbReference>
<dbReference type="PRINTS" id="PR00132">
    <property type="entry name" value="GLHYDRLASE2"/>
</dbReference>
<evidence type="ECO:0000256" key="7">
    <source>
        <dbReference type="ARBA" id="ARBA00032230"/>
    </source>
</evidence>
<dbReference type="Pfam" id="PF02837">
    <property type="entry name" value="Glyco_hydro_2_N"/>
    <property type="match status" value="1"/>
</dbReference>
<evidence type="ECO:0000256" key="2">
    <source>
        <dbReference type="ARBA" id="ARBA00007401"/>
    </source>
</evidence>
<dbReference type="InterPro" id="IPR006102">
    <property type="entry name" value="Ig-like_GH2"/>
</dbReference>
<protein>
    <recommendedName>
        <fullName evidence="4 8">Beta-galactosidase</fullName>
        <ecNumber evidence="3 8">3.2.1.23</ecNumber>
    </recommendedName>
    <alternativeName>
        <fullName evidence="7 8">Lactase</fullName>
    </alternativeName>
</protein>
<keyword evidence="6 8" id="KW-0326">Glycosidase</keyword>
<evidence type="ECO:0000256" key="1">
    <source>
        <dbReference type="ARBA" id="ARBA00001412"/>
    </source>
</evidence>
<evidence type="ECO:0000256" key="6">
    <source>
        <dbReference type="ARBA" id="ARBA00023295"/>
    </source>
</evidence>
<keyword evidence="5 8" id="KW-0378">Hydrolase</keyword>
<dbReference type="SUPFAM" id="SSF51445">
    <property type="entry name" value="(Trans)glycosidases"/>
    <property type="match status" value="1"/>
</dbReference>